<dbReference type="GO" id="GO:0042575">
    <property type="term" value="C:DNA polymerase complex"/>
    <property type="evidence" value="ECO:0007669"/>
    <property type="project" value="UniProtKB-ARBA"/>
</dbReference>
<keyword evidence="4" id="KW-0378">Hydrolase</keyword>
<evidence type="ECO:0000313" key="10">
    <source>
        <dbReference type="Proteomes" id="UP000070412"/>
    </source>
</evidence>
<dbReference type="Proteomes" id="UP000070412">
    <property type="component" value="Unassembled WGS sequence"/>
</dbReference>
<dbReference type="Gene3D" id="3.10.10.10">
    <property type="entry name" value="HIV Type 1 Reverse Transcriptase, subunit A, domain 1"/>
    <property type="match status" value="1"/>
</dbReference>
<keyword evidence="5" id="KW-0862">Zinc</keyword>
<dbReference type="InterPro" id="IPR043128">
    <property type="entry name" value="Rev_trsase/Diguanyl_cyclase"/>
</dbReference>
<dbReference type="InterPro" id="IPR001584">
    <property type="entry name" value="Integrase_cat-core"/>
</dbReference>
<dbReference type="Gene3D" id="3.30.70.270">
    <property type="match status" value="1"/>
</dbReference>
<reference evidence="9" key="3">
    <citation type="submission" date="2022-06" db="UniProtKB">
        <authorList>
            <consortium name="EnsemblMetazoa"/>
        </authorList>
    </citation>
    <scope>IDENTIFICATION</scope>
</reference>
<feature type="domain" description="Integrase catalytic" evidence="7">
    <location>
        <begin position="406"/>
        <end position="577"/>
    </location>
</feature>
<dbReference type="SUPFAM" id="SSF57756">
    <property type="entry name" value="Retrovirus zinc finger-like domains"/>
    <property type="match status" value="1"/>
</dbReference>
<dbReference type="InterPro" id="IPR036875">
    <property type="entry name" value="Znf_CCHC_sf"/>
</dbReference>
<dbReference type="OrthoDB" id="8027607at2759"/>
<keyword evidence="2" id="KW-0479">Metal-binding</keyword>
<dbReference type="Pfam" id="PF25597">
    <property type="entry name" value="SH3_retrovirus"/>
    <property type="match status" value="1"/>
</dbReference>
<dbReference type="GO" id="GO:0008270">
    <property type="term" value="F:zinc ion binding"/>
    <property type="evidence" value="ECO:0007669"/>
    <property type="project" value="UniProtKB-KW"/>
</dbReference>
<dbReference type="Pfam" id="PF22936">
    <property type="entry name" value="Pol_BBD"/>
    <property type="match status" value="1"/>
</dbReference>
<dbReference type="GO" id="GO:0003676">
    <property type="term" value="F:nucleic acid binding"/>
    <property type="evidence" value="ECO:0007669"/>
    <property type="project" value="InterPro"/>
</dbReference>
<proteinExistence type="predicted"/>
<dbReference type="Pfam" id="PF07727">
    <property type="entry name" value="RVT_2"/>
    <property type="match status" value="1"/>
</dbReference>
<evidence type="ECO:0000256" key="1">
    <source>
        <dbReference type="ARBA" id="ARBA00022670"/>
    </source>
</evidence>
<dbReference type="GO" id="GO:0015074">
    <property type="term" value="P:DNA integration"/>
    <property type="evidence" value="ECO:0007669"/>
    <property type="project" value="InterPro"/>
</dbReference>
<dbReference type="EMBL" id="WVUK01000005">
    <property type="protein sequence ID" value="KAF7496510.1"/>
    <property type="molecule type" value="Genomic_DNA"/>
</dbReference>
<dbReference type="EnsemblMetazoa" id="SSS_8023s_mrna">
    <property type="protein sequence ID" value="KAF7496510.1"/>
    <property type="gene ID" value="SSS_8023"/>
</dbReference>
<dbReference type="InterPro" id="IPR039537">
    <property type="entry name" value="Retrotran_Ty1/copia-like"/>
</dbReference>
<dbReference type="Pfam" id="PF00665">
    <property type="entry name" value="rve"/>
    <property type="match status" value="1"/>
</dbReference>
<reference evidence="10" key="1">
    <citation type="journal article" date="2020" name="PLoS Negl. Trop. Dis.">
        <title>High-quality nuclear genome for Sarcoptes scabiei-A critical resource for a neglected parasite.</title>
        <authorList>
            <person name="Korhonen P.K."/>
            <person name="Gasser R.B."/>
            <person name="Ma G."/>
            <person name="Wang T."/>
            <person name="Stroehlein A.J."/>
            <person name="Young N.D."/>
            <person name="Ang C.S."/>
            <person name="Fernando D.D."/>
            <person name="Lu H.C."/>
            <person name="Taylor S."/>
            <person name="Reynolds S.L."/>
            <person name="Mofiz E."/>
            <person name="Najaraj S.H."/>
            <person name="Gowda H."/>
            <person name="Madugundu A."/>
            <person name="Renuse S."/>
            <person name="Holt D."/>
            <person name="Pandey A."/>
            <person name="Papenfuss A.T."/>
            <person name="Fischer K."/>
        </authorList>
    </citation>
    <scope>NUCLEOTIDE SEQUENCE [LARGE SCALE GENOMIC DNA]</scope>
</reference>
<dbReference type="PANTHER" id="PTHR42648:SF28">
    <property type="entry name" value="TRANSPOSON-ENCODED PROTEIN WITH RIBONUCLEASE H-LIKE AND RETROVIRUS ZINC FINGER-LIKE DOMAINS"/>
    <property type="match status" value="1"/>
</dbReference>
<evidence type="ECO:0000256" key="5">
    <source>
        <dbReference type="PROSITE-ProRule" id="PRU00047"/>
    </source>
</evidence>
<dbReference type="GO" id="GO:0004190">
    <property type="term" value="F:aspartic-type endopeptidase activity"/>
    <property type="evidence" value="ECO:0007669"/>
    <property type="project" value="UniProtKB-KW"/>
</dbReference>
<organism evidence="8">
    <name type="scientific">Sarcoptes scabiei</name>
    <name type="common">Itch mite</name>
    <name type="synonym">Acarus scabiei</name>
    <dbReference type="NCBI Taxonomy" id="52283"/>
    <lineage>
        <taxon>Eukaryota</taxon>
        <taxon>Metazoa</taxon>
        <taxon>Ecdysozoa</taxon>
        <taxon>Arthropoda</taxon>
        <taxon>Chelicerata</taxon>
        <taxon>Arachnida</taxon>
        <taxon>Acari</taxon>
        <taxon>Acariformes</taxon>
        <taxon>Sarcoptiformes</taxon>
        <taxon>Astigmata</taxon>
        <taxon>Psoroptidia</taxon>
        <taxon>Sarcoptoidea</taxon>
        <taxon>Sarcoptidae</taxon>
        <taxon>Sarcoptinae</taxon>
        <taxon>Sarcoptes</taxon>
    </lineage>
</organism>
<dbReference type="InterPro" id="IPR043502">
    <property type="entry name" value="DNA/RNA_pol_sf"/>
</dbReference>
<keyword evidence="1" id="KW-0645">Protease</keyword>
<dbReference type="Gene3D" id="4.10.60.10">
    <property type="entry name" value="Zinc finger, CCHC-type"/>
    <property type="match status" value="1"/>
</dbReference>
<dbReference type="InterPro" id="IPR036397">
    <property type="entry name" value="RNaseH_sf"/>
</dbReference>
<dbReference type="AlphaFoldDB" id="A0A834RG90"/>
<evidence type="ECO:0008006" key="11">
    <source>
        <dbReference type="Google" id="ProtNLM"/>
    </source>
</evidence>
<feature type="domain" description="CCHC-type" evidence="6">
    <location>
        <begin position="208"/>
        <end position="223"/>
    </location>
</feature>
<reference evidence="8" key="2">
    <citation type="submission" date="2020-01" db="EMBL/GenBank/DDBJ databases">
        <authorList>
            <person name="Korhonen P.K.K."/>
            <person name="Guangxu M.G."/>
            <person name="Wang T.W."/>
            <person name="Stroehlein A.J.S."/>
            <person name="Young N.D."/>
            <person name="Ang C.-S.A."/>
            <person name="Fernando D.W.F."/>
            <person name="Lu H.L."/>
            <person name="Taylor S.T."/>
            <person name="Ehtesham M.E.M."/>
            <person name="Najaraj S.H.N."/>
            <person name="Harsha G.H.G."/>
            <person name="Madugundu A.M."/>
            <person name="Renuse S.R."/>
            <person name="Holt D.H."/>
            <person name="Pandey A.P."/>
            <person name="Papenfuss A.P."/>
            <person name="Gasser R.B.G."/>
            <person name="Fischer K.F."/>
        </authorList>
    </citation>
    <scope>NUCLEOTIDE SEQUENCE</scope>
    <source>
        <strain evidence="8">SSS_KF_BRIS2020</strain>
    </source>
</reference>
<dbReference type="GO" id="GO:0006508">
    <property type="term" value="P:proteolysis"/>
    <property type="evidence" value="ECO:0007669"/>
    <property type="project" value="UniProtKB-KW"/>
</dbReference>
<dbReference type="PROSITE" id="PS50994">
    <property type="entry name" value="INTEGRASE"/>
    <property type="match status" value="1"/>
</dbReference>
<dbReference type="InterPro" id="IPR013103">
    <property type="entry name" value="RVT_2"/>
</dbReference>
<dbReference type="InterPro" id="IPR001878">
    <property type="entry name" value="Znf_CCHC"/>
</dbReference>
<dbReference type="PROSITE" id="PS50158">
    <property type="entry name" value="ZF_CCHC"/>
    <property type="match status" value="1"/>
</dbReference>
<accession>A0A834RG90</accession>
<dbReference type="GO" id="GO:0071897">
    <property type="term" value="P:DNA biosynthetic process"/>
    <property type="evidence" value="ECO:0007669"/>
    <property type="project" value="UniProtKB-ARBA"/>
</dbReference>
<dbReference type="InterPro" id="IPR012337">
    <property type="entry name" value="RNaseH-like_sf"/>
</dbReference>
<evidence type="ECO:0000313" key="8">
    <source>
        <dbReference type="EMBL" id="KAF7496510.1"/>
    </source>
</evidence>
<evidence type="ECO:0000256" key="3">
    <source>
        <dbReference type="ARBA" id="ARBA00022750"/>
    </source>
</evidence>
<dbReference type="InterPro" id="IPR054722">
    <property type="entry name" value="PolX-like_BBD"/>
</dbReference>
<dbReference type="CDD" id="cd09272">
    <property type="entry name" value="RNase_HI_RT_Ty1"/>
    <property type="match status" value="1"/>
</dbReference>
<evidence type="ECO:0000256" key="4">
    <source>
        <dbReference type="ARBA" id="ARBA00022801"/>
    </source>
</evidence>
<protein>
    <recommendedName>
        <fullName evidence="11">Retrovirus-related Pol polyprotein from transposon TNT 1-94</fullName>
    </recommendedName>
</protein>
<evidence type="ECO:0000259" key="7">
    <source>
        <dbReference type="PROSITE" id="PS50994"/>
    </source>
</evidence>
<keyword evidence="5" id="KW-0863">Zinc-finger</keyword>
<dbReference type="Gene3D" id="3.30.420.10">
    <property type="entry name" value="Ribonuclease H-like superfamily/Ribonuclease H"/>
    <property type="match status" value="1"/>
</dbReference>
<dbReference type="PANTHER" id="PTHR42648">
    <property type="entry name" value="TRANSPOSASE, PUTATIVE-RELATED"/>
    <property type="match status" value="1"/>
</dbReference>
<dbReference type="SUPFAM" id="SSF56672">
    <property type="entry name" value="DNA/RNA polymerases"/>
    <property type="match status" value="1"/>
</dbReference>
<dbReference type="SUPFAM" id="SSF53098">
    <property type="entry name" value="Ribonuclease H-like"/>
    <property type="match status" value="1"/>
</dbReference>
<dbReference type="Pfam" id="PF00098">
    <property type="entry name" value="zf-CCHC"/>
    <property type="match status" value="1"/>
</dbReference>
<sequence>MPRPAKSVISNSSTFAMSNENFIILTGQEVWNAWKTQLTAYLFGSELESAIEEELPENDPINRKVLPKIVCSLSPEILNSMPSTKSCYRLWQALQAKFEVKHRAMIGEKASIIMNKCIDVQNIEEDIAELTDCWRAINYCETMMSEKCFVMLVVQKCKGKMPYPEIFESSNDDYAMDKVFPSLIASAKAVRKIAKPDFGRIKRNPPICFNCKEIGHLAKDCKSDLSYRILNKSNSQQYSDRVVNIASNSILANRWILDSGADSHFTGNWKILRNIRQVRNVFVRVPLGPPRAITHEGLVDLRNDHSCFTMSVYFVPGFQSNCLSQSQLRKDGFDLEYCNRTGSWKISRGEDYITTEEINGLSILSCNLSLKLSEPSRDHKRFGHSSNFPSKNCEICIRNKMKKLPFNDCPPTTCDVLGRVSSDICGPFVISNDNYKYFITFIDELSRFCCVYTIKDRSQALECFKEFVLWAETQTGKRVKSLVTDNAKEYFSANFNNYCKEKGIDRVQIPPYSPQLNGIAERKNQSLVSMVRCMLAEKKLPSKMWSFALREANRILNRIPSKAIAGRVPYEIFFGQKPQLKNFRIFGSLAMKHVVSENKLCSRSLPMILVGTLEKCYILFNPKTNKTFTSRDVKILEDDLYDFAKNNIVIDSDEEIFEIEEVQEDDHNYVQPSFAVSNMAINSLDLVIPRNFKEVEKSRHKQYWIEAMNKEYTALLNHDVFEIIDDKDLKPFSTRWVFKTKMSDDGAIESFKARIVARGCNQEEGIDYEEIYSPVVDRSVIRLFFILVSKKKWNVNHIDIGNAFLNGKIDRDIYVKPPEPYYEKGKCWRLKKSLYGLKQSPKIWNQTLNHHLTKFGLQRSVYEPCLYQSENLMLIVYVDDILVAYENHTELDKLLTFLSNCENRCVVKNLGPVSKFLGINCVRRDNAFYLNQEIYIKSVAERFNINAGSKELSPLPSGILIDDTPSEKPIRELIGGLNYIAHWTRPDVCAAINLLSRKMHCPTVGIWKSAVQILRYLLSTADWSLKLEYVNDKCVIYADADYAVDKDSRSSQSGVFIKIFGSPVYWSSTKQKCKATSSSEAELIAATRGIKEASGMRNLLVELGSSVQLPMILYEDNKNCLHYLNNSCPKHVDVDRKFNEDMILRGIIKTEYIQSNNQVADILTKVGNRLNYKRFTSDLCLVKGEVSES</sequence>
<gene>
    <name evidence="8" type="ORF">SSS_8023</name>
</gene>
<dbReference type="InterPro" id="IPR057670">
    <property type="entry name" value="SH3_retrovirus"/>
</dbReference>
<keyword evidence="10" id="KW-1185">Reference proteome</keyword>
<keyword evidence="3" id="KW-0064">Aspartyl protease</keyword>
<evidence type="ECO:0000313" key="9">
    <source>
        <dbReference type="EnsemblMetazoa" id="KAF7496510.1"/>
    </source>
</evidence>
<name>A0A834RG90_SARSC</name>
<evidence type="ECO:0000259" key="6">
    <source>
        <dbReference type="PROSITE" id="PS50158"/>
    </source>
</evidence>
<dbReference type="SMART" id="SM00343">
    <property type="entry name" value="ZnF_C2HC"/>
    <property type="match status" value="1"/>
</dbReference>
<evidence type="ECO:0000256" key="2">
    <source>
        <dbReference type="ARBA" id="ARBA00022723"/>
    </source>
</evidence>